<dbReference type="InParanoid" id="A0A1B7MWR1"/>
<feature type="compositionally biased region" description="Polar residues" evidence="1">
    <location>
        <begin position="238"/>
        <end position="252"/>
    </location>
</feature>
<reference evidence="2 3" key="1">
    <citation type="submission" date="2016-06" db="EMBL/GenBank/DDBJ databases">
        <title>Comparative genomics of the ectomycorrhizal sister species Rhizopogon vinicolor and Rhizopogon vesiculosus (Basidiomycota: Boletales) reveals a divergence of the mating type B locus.</title>
        <authorList>
            <consortium name="DOE Joint Genome Institute"/>
            <person name="Mujic A.B."/>
            <person name="Kuo A."/>
            <person name="Tritt A."/>
            <person name="Lipzen A."/>
            <person name="Chen C."/>
            <person name="Johnson J."/>
            <person name="Sharma A."/>
            <person name="Barry K."/>
            <person name="Grigoriev I.V."/>
            <person name="Spatafora J.W."/>
        </authorList>
    </citation>
    <scope>NUCLEOTIDE SEQUENCE [LARGE SCALE GENOMIC DNA]</scope>
    <source>
        <strain evidence="2 3">AM-OR11-026</strain>
    </source>
</reference>
<feature type="compositionally biased region" description="Basic and acidic residues" evidence="1">
    <location>
        <begin position="114"/>
        <end position="126"/>
    </location>
</feature>
<proteinExistence type="predicted"/>
<keyword evidence="3" id="KW-1185">Reference proteome</keyword>
<evidence type="ECO:0000256" key="1">
    <source>
        <dbReference type="SAM" id="MobiDB-lite"/>
    </source>
</evidence>
<name>A0A1B7MWR1_9AGAM</name>
<protein>
    <submittedName>
        <fullName evidence="2">Uncharacterized protein</fullName>
    </submittedName>
</protein>
<dbReference type="Proteomes" id="UP000092154">
    <property type="component" value="Unassembled WGS sequence"/>
</dbReference>
<feature type="compositionally biased region" description="Basic and acidic residues" evidence="1">
    <location>
        <begin position="85"/>
        <end position="94"/>
    </location>
</feature>
<feature type="compositionally biased region" description="Basic and acidic residues" evidence="1">
    <location>
        <begin position="222"/>
        <end position="233"/>
    </location>
</feature>
<dbReference type="OrthoDB" id="2656226at2759"/>
<evidence type="ECO:0000313" key="3">
    <source>
        <dbReference type="Proteomes" id="UP000092154"/>
    </source>
</evidence>
<feature type="compositionally biased region" description="Low complexity" evidence="1">
    <location>
        <begin position="188"/>
        <end position="197"/>
    </location>
</feature>
<evidence type="ECO:0000313" key="2">
    <source>
        <dbReference type="EMBL" id="OAX37035.1"/>
    </source>
</evidence>
<feature type="region of interest" description="Disordered" evidence="1">
    <location>
        <begin position="63"/>
        <end position="384"/>
    </location>
</feature>
<accession>A0A1B7MWR1</accession>
<dbReference type="AlphaFoldDB" id="A0A1B7MWR1"/>
<sequence length="384" mass="43751">MARDTAFVPINHCSKDVNKFFTTSSYRTCNFASCRRGGTRLSYSSFPSISKAFNSLLIVQKTMSTRRRDDRPHDDRYKAWIPQDKQQDRPDYDRRRHRSATVPSQTHDSSQPQDTRRSSRAYRQDPHYTTTAPLASHHPPPAPSSSRTFLPPRSSAQNPSAAYHVATPYQASASIQPPQPPHTSKGYSAAAAASSRRAQTDNLDSRSYPNRRGPIAPTPKSSYEHVSSEDLARATRQPYPSRTVQPSTQPMPNATTSSANWTSSSQDAHVKRSKERDKERDRFREAEKERDRERNVSADRYRERYRSDVHREKDHGVENDRHREPSRFRNEKRMESDSEGLVYPDNASKASLSGKEGYQPSVRESVSGHRRQRTEDGPLSSTVM</sequence>
<gene>
    <name evidence="2" type="ORF">K503DRAFT_258976</name>
</gene>
<organism evidence="2 3">
    <name type="scientific">Rhizopogon vinicolor AM-OR11-026</name>
    <dbReference type="NCBI Taxonomy" id="1314800"/>
    <lineage>
        <taxon>Eukaryota</taxon>
        <taxon>Fungi</taxon>
        <taxon>Dikarya</taxon>
        <taxon>Basidiomycota</taxon>
        <taxon>Agaricomycotina</taxon>
        <taxon>Agaricomycetes</taxon>
        <taxon>Agaricomycetidae</taxon>
        <taxon>Boletales</taxon>
        <taxon>Suillineae</taxon>
        <taxon>Rhizopogonaceae</taxon>
        <taxon>Rhizopogon</taxon>
    </lineage>
</organism>
<dbReference type="EMBL" id="KV448376">
    <property type="protein sequence ID" value="OAX37035.1"/>
    <property type="molecule type" value="Genomic_DNA"/>
</dbReference>
<feature type="compositionally biased region" description="Basic and acidic residues" evidence="1">
    <location>
        <begin position="66"/>
        <end position="78"/>
    </location>
</feature>
<feature type="compositionally biased region" description="Polar residues" evidence="1">
    <location>
        <begin position="101"/>
        <end position="113"/>
    </location>
</feature>
<dbReference type="STRING" id="1314800.A0A1B7MWR1"/>
<feature type="compositionally biased region" description="Low complexity" evidence="1">
    <location>
        <begin position="253"/>
        <end position="265"/>
    </location>
</feature>
<feature type="compositionally biased region" description="Basic and acidic residues" evidence="1">
    <location>
        <begin position="268"/>
        <end position="336"/>
    </location>
</feature>